<protein>
    <submittedName>
        <fullName evidence="2">Uncharacterized protein</fullName>
    </submittedName>
</protein>
<gene>
    <name evidence="2" type="ORF">E4191_17270</name>
</gene>
<sequence>MDANQFKAAIGGMSEGDLLEVINALERARTHALQLKHSARLPERAAFGAIAVDLDYSLGLICRILAAQHTANDTEANDEQAGMQSNYSARADPKNSGPAVYFP</sequence>
<geneLocation type="plasmid" evidence="2 3">
    <name>unnamed6</name>
</geneLocation>
<proteinExistence type="predicted"/>
<keyword evidence="2" id="KW-0614">Plasmid</keyword>
<evidence type="ECO:0000313" key="2">
    <source>
        <dbReference type="EMBL" id="QDA35899.1"/>
    </source>
</evidence>
<reference evidence="3" key="1">
    <citation type="submission" date="2019-05" db="EMBL/GenBank/DDBJ databases">
        <title>Tamlana fucoidanivorans sp. nov., isolated from the surface of algae collected from Fujian province in China.</title>
        <authorList>
            <person name="Li J."/>
        </authorList>
    </citation>
    <scope>NUCLEOTIDE SEQUENCE [LARGE SCALE GENOMIC DNA]</scope>
    <source>
        <strain evidence="3">2251</strain>
        <plasmid evidence="3">unnamed6</plasmid>
    </source>
</reference>
<dbReference type="AlphaFoldDB" id="A0A4Y5SRC2"/>
<name>A0A4Y5SRC2_9RHOB</name>
<dbReference type="EMBL" id="CP040760">
    <property type="protein sequence ID" value="QDA35899.1"/>
    <property type="molecule type" value="Genomic_DNA"/>
</dbReference>
<dbReference type="KEGG" id="plia:E4191_17270"/>
<accession>A0A4Y5SRC2</accession>
<evidence type="ECO:0000313" key="3">
    <source>
        <dbReference type="Proteomes" id="UP000296374"/>
    </source>
</evidence>
<dbReference type="Proteomes" id="UP000296374">
    <property type="component" value="Plasmid unnamed6"/>
</dbReference>
<organism evidence="2 3">
    <name type="scientific">Paracoccus liaowanqingii</name>
    <dbReference type="NCBI Taxonomy" id="2560053"/>
    <lineage>
        <taxon>Bacteria</taxon>
        <taxon>Pseudomonadati</taxon>
        <taxon>Pseudomonadota</taxon>
        <taxon>Alphaproteobacteria</taxon>
        <taxon>Rhodobacterales</taxon>
        <taxon>Paracoccaceae</taxon>
        <taxon>Paracoccus</taxon>
    </lineage>
</organism>
<feature type="region of interest" description="Disordered" evidence="1">
    <location>
        <begin position="72"/>
        <end position="103"/>
    </location>
</feature>
<evidence type="ECO:0000256" key="1">
    <source>
        <dbReference type="SAM" id="MobiDB-lite"/>
    </source>
</evidence>
<dbReference type="RefSeq" id="WP_139615713.1">
    <property type="nucleotide sequence ID" value="NZ_CP040760.1"/>
</dbReference>